<sequence length="175" mass="20438">MKKHTFLLISLITVFASFAQNKDTNAFFVRQDTISLKASECAWIIKPLEKDNSVSSSETGNSIPQLLLQAIEKGKLKAFDSWTDKPIPAKEIYTWQMRIDTIDVSGDSGNPKFGVVQKIRTANDIPRIRVCQDWYFDLEDNKLFTRIKWIEFMEFDPYSFNMENRDIVPFCRIYY</sequence>
<comment type="caution">
    <text evidence="2">The sequence shown here is derived from an EMBL/GenBank/DDBJ whole genome shotgun (WGS) entry which is preliminary data.</text>
</comment>
<keyword evidence="1" id="KW-0732">Signal</keyword>
<dbReference type="RefSeq" id="WP_116762909.1">
    <property type="nucleotide sequence ID" value="NZ_QCZH01000008.1"/>
</dbReference>
<accession>A0A2U1JWH1</accession>
<organism evidence="2 3">
    <name type="scientific">Flavobacterium laiguense</name>
    <dbReference type="NCBI Taxonomy" id="2169409"/>
    <lineage>
        <taxon>Bacteria</taxon>
        <taxon>Pseudomonadati</taxon>
        <taxon>Bacteroidota</taxon>
        <taxon>Flavobacteriia</taxon>
        <taxon>Flavobacteriales</taxon>
        <taxon>Flavobacteriaceae</taxon>
        <taxon>Flavobacterium</taxon>
    </lineage>
</organism>
<feature type="signal peptide" evidence="1">
    <location>
        <begin position="1"/>
        <end position="19"/>
    </location>
</feature>
<dbReference type="Proteomes" id="UP000245618">
    <property type="component" value="Unassembled WGS sequence"/>
</dbReference>
<protein>
    <submittedName>
        <fullName evidence="2">Uncharacterized protein</fullName>
    </submittedName>
</protein>
<feature type="chain" id="PRO_5015427796" evidence="1">
    <location>
        <begin position="20"/>
        <end position="175"/>
    </location>
</feature>
<name>A0A2U1JWH1_9FLAO</name>
<evidence type="ECO:0000256" key="1">
    <source>
        <dbReference type="SAM" id="SignalP"/>
    </source>
</evidence>
<keyword evidence="3" id="KW-1185">Reference proteome</keyword>
<evidence type="ECO:0000313" key="2">
    <source>
        <dbReference type="EMBL" id="PWA09168.1"/>
    </source>
</evidence>
<dbReference type="Pfam" id="PF19841">
    <property type="entry name" value="GldN"/>
    <property type="match status" value="1"/>
</dbReference>
<gene>
    <name evidence="2" type="ORF">DB891_09525</name>
</gene>
<dbReference type="EMBL" id="QCZH01000008">
    <property type="protein sequence ID" value="PWA09168.1"/>
    <property type="molecule type" value="Genomic_DNA"/>
</dbReference>
<proteinExistence type="predicted"/>
<dbReference type="AlphaFoldDB" id="A0A2U1JWH1"/>
<reference evidence="2 3" key="1">
    <citation type="submission" date="2018-04" db="EMBL/GenBank/DDBJ databases">
        <title>Flavobacterium sp. nov., isolated from glacier ice.</title>
        <authorList>
            <person name="Liu Q."/>
            <person name="Xin Y.-H."/>
        </authorList>
    </citation>
    <scope>NUCLEOTIDE SEQUENCE [LARGE SCALE GENOMIC DNA]</scope>
    <source>
        <strain evidence="2 3">LB2P30</strain>
    </source>
</reference>
<evidence type="ECO:0000313" key="3">
    <source>
        <dbReference type="Proteomes" id="UP000245618"/>
    </source>
</evidence>
<dbReference type="InterPro" id="IPR019847">
    <property type="entry name" value="Gliding_motility_assoc_GldN"/>
</dbReference>